<name>A0A1G9UR97_9ACTN</name>
<keyword evidence="2" id="KW-1185">Reference proteome</keyword>
<evidence type="ECO:0000313" key="1">
    <source>
        <dbReference type="EMBL" id="SDM62327.1"/>
    </source>
</evidence>
<accession>A0A1G9UR97</accession>
<dbReference type="AlphaFoldDB" id="A0A1G9UR97"/>
<dbReference type="EMBL" id="FNDJ01000049">
    <property type="protein sequence ID" value="SDM62327.1"/>
    <property type="molecule type" value="Genomic_DNA"/>
</dbReference>
<protein>
    <submittedName>
        <fullName evidence="1">Uncharacterized protein</fullName>
    </submittedName>
</protein>
<sequence>MDTRPPISSMVMNDVFKPHGLSASKLRQDRILDEAKHTADPVHLMRVFGIGARTAMKYVYAVHPERRSALPR</sequence>
<evidence type="ECO:0000313" key="2">
    <source>
        <dbReference type="Proteomes" id="UP000199202"/>
    </source>
</evidence>
<proteinExistence type="predicted"/>
<dbReference type="OrthoDB" id="3216692at2"/>
<gene>
    <name evidence="1" type="ORF">SAMN05421869_14956</name>
</gene>
<reference evidence="1 2" key="1">
    <citation type="submission" date="2016-10" db="EMBL/GenBank/DDBJ databases">
        <authorList>
            <person name="de Groot N.N."/>
        </authorList>
    </citation>
    <scope>NUCLEOTIDE SEQUENCE [LARGE SCALE GENOMIC DNA]</scope>
    <source>
        <strain evidence="1 2">CGMCC 4.6533</strain>
    </source>
</reference>
<dbReference type="Proteomes" id="UP000199202">
    <property type="component" value="Unassembled WGS sequence"/>
</dbReference>
<dbReference type="RefSeq" id="WP_090947041.1">
    <property type="nucleotide sequence ID" value="NZ_FNDJ01000049.1"/>
</dbReference>
<organism evidence="1 2">
    <name type="scientific">Nonomuraea jiangxiensis</name>
    <dbReference type="NCBI Taxonomy" id="633440"/>
    <lineage>
        <taxon>Bacteria</taxon>
        <taxon>Bacillati</taxon>
        <taxon>Actinomycetota</taxon>
        <taxon>Actinomycetes</taxon>
        <taxon>Streptosporangiales</taxon>
        <taxon>Streptosporangiaceae</taxon>
        <taxon>Nonomuraea</taxon>
    </lineage>
</organism>